<evidence type="ECO:0000256" key="1">
    <source>
        <dbReference type="SAM" id="Coils"/>
    </source>
</evidence>
<evidence type="ECO:0000256" key="2">
    <source>
        <dbReference type="SAM" id="MobiDB-lite"/>
    </source>
</evidence>
<keyword evidence="4" id="KW-1185">Reference proteome</keyword>
<dbReference type="GeneID" id="14866012"/>
<feature type="region of interest" description="Disordered" evidence="2">
    <location>
        <begin position="530"/>
        <end position="549"/>
    </location>
</feature>
<dbReference type="PANTHER" id="PTHR46586:SF3">
    <property type="entry name" value="ANKYRIN REPEAT-CONTAINING PROTEIN"/>
    <property type="match status" value="1"/>
</dbReference>
<reference evidence="4" key="1">
    <citation type="journal article" date="2011" name="Genome Res.">
        <title>Phylogeny-wide analysis of social amoeba genomes highlights ancient origins for complex intercellular communication.</title>
        <authorList>
            <person name="Heidel A.J."/>
            <person name="Lawal H.M."/>
            <person name="Felder M."/>
            <person name="Schilde C."/>
            <person name="Helps N.R."/>
            <person name="Tunggal B."/>
            <person name="Rivero F."/>
            <person name="John U."/>
            <person name="Schleicher M."/>
            <person name="Eichinger L."/>
            <person name="Platzer M."/>
            <person name="Noegel A.A."/>
            <person name="Schaap P."/>
            <person name="Gloeckner G."/>
        </authorList>
    </citation>
    <scope>NUCLEOTIDE SEQUENCE [LARGE SCALE GENOMIC DNA]</scope>
    <source>
        <strain evidence="4">SH3</strain>
    </source>
</reference>
<organism evidence="3 4">
    <name type="scientific">Cavenderia fasciculata</name>
    <name type="common">Slime mold</name>
    <name type="synonym">Dictyostelium fasciculatum</name>
    <dbReference type="NCBI Taxonomy" id="261658"/>
    <lineage>
        <taxon>Eukaryota</taxon>
        <taxon>Amoebozoa</taxon>
        <taxon>Evosea</taxon>
        <taxon>Eumycetozoa</taxon>
        <taxon>Dictyostelia</taxon>
        <taxon>Acytosteliales</taxon>
        <taxon>Cavenderiaceae</taxon>
        <taxon>Cavenderia</taxon>
    </lineage>
</organism>
<dbReference type="Proteomes" id="UP000007797">
    <property type="component" value="Unassembled WGS sequence"/>
</dbReference>
<dbReference type="KEGG" id="dfa:DFA_12347"/>
<dbReference type="InterPro" id="IPR036770">
    <property type="entry name" value="Ankyrin_rpt-contain_sf"/>
</dbReference>
<protein>
    <recommendedName>
        <fullName evidence="5">Ankyrin repeat-containing protein</fullName>
    </recommendedName>
</protein>
<dbReference type="InterPro" id="IPR002110">
    <property type="entry name" value="Ankyrin_rpt"/>
</dbReference>
<evidence type="ECO:0008006" key="5">
    <source>
        <dbReference type="Google" id="ProtNLM"/>
    </source>
</evidence>
<dbReference type="InterPro" id="IPR052050">
    <property type="entry name" value="SecEffector_AnkRepeat"/>
</dbReference>
<dbReference type="SMART" id="SM00248">
    <property type="entry name" value="ANK"/>
    <property type="match status" value="8"/>
</dbReference>
<keyword evidence="1" id="KW-0175">Coiled coil</keyword>
<feature type="compositionally biased region" description="Acidic residues" evidence="2">
    <location>
        <begin position="535"/>
        <end position="547"/>
    </location>
</feature>
<dbReference type="PANTHER" id="PTHR46586">
    <property type="entry name" value="ANKYRIN REPEAT-CONTAINING PROTEIN"/>
    <property type="match status" value="1"/>
</dbReference>
<gene>
    <name evidence="3" type="ORF">DFA_12347</name>
</gene>
<dbReference type="Pfam" id="PF12796">
    <property type="entry name" value="Ank_2"/>
    <property type="match status" value="2"/>
</dbReference>
<dbReference type="Gene3D" id="1.25.40.20">
    <property type="entry name" value="Ankyrin repeat-containing domain"/>
    <property type="match status" value="2"/>
</dbReference>
<feature type="coiled-coil region" evidence="1">
    <location>
        <begin position="426"/>
        <end position="453"/>
    </location>
</feature>
<accession>F4QDF2</accession>
<name>F4QDF2_CACFS</name>
<dbReference type="AlphaFoldDB" id="F4QDF2"/>
<dbReference type="EMBL" id="GL883029">
    <property type="protein sequence ID" value="EGG14570.1"/>
    <property type="molecule type" value="Genomic_DNA"/>
</dbReference>
<dbReference type="OrthoDB" id="76773at2759"/>
<evidence type="ECO:0000313" key="3">
    <source>
        <dbReference type="EMBL" id="EGG14570.1"/>
    </source>
</evidence>
<proteinExistence type="predicted"/>
<sequence length="910" mass="103842">MKEMKIVSKHIHSIHSVLYSDHGSKSASYRFNDIPSLKWVVENETGSLLHDLCIRSIQSGKLPLETNLQVGWATLDLIMAVCSPHKYHPSVKFKLSTFKVIFEYYRSAFEQEHIAVDCAAASGNFELVKFLLANGTPFTTNAIDHACSNGHLEIIQLLIHSTLKNDPTIFDDNVKFTNHSYDMAATNGHLKVVEYLESLKTLFKKKKSKYRVEFSKDAIDGAAKNANWHVVHYMLDLYKRDASQPIGFMSETKGQIFSSAALQWSVAHGNLQVLEKLLDFPHPDKSQFNKGGGGAWVVEGLTSGPNLETVKWIYNNRFISYVANSALKATVEKNQKDVLLFYMDLINDDTYDDGDKEKKMKSMRPISRDGKEFEYPNLQQFHYPLKHAIVSANSDLFHFIYRCLEKGPVPPFVHSLLKLACEHGQLDILKSLLANKKKEKRSVEDRLELLEIAAKQGNDKMIQMLLESDLFTNILPNNNSIVLCASSASVECMQILLSRYQSQIISTTNHVRSHQNSILSLLLEKDTTSLGKVQEEEDKEQEEEGEEEGRRILKGNFKKFFEKTVQSGSIACIQFITTNRDDPTLADIYSLASAMDSGHVYIVSFILENYPYLSVTQPTNSKEQIAISNSLENAIQRGDIKMIDYILGLKLTATTSTSTTTIAIDIDSLESTQEHLFQVTPRHLQSAVNRCDIPMIRIIHRHRQYLLVGYPHKLLSRGFIKMFKETMQWNVENGESDSVVYGDVYLDQFGNWYHEMISLGNIDLAKYIEQRKITSLPIIQDDDHDQDKISVMPITSHIRTLYFIQQQQKHLNLTPKTVDAIYFSSVEKDHYSSFKVLSSYQQPTNMAGNAIIHKQAKCNNNLSILRLHYSRFSGDTNNNSYKDHFSSTFELQFTKHKNYYDLSLTPQYDE</sequence>
<dbReference type="RefSeq" id="XP_004366090.1">
    <property type="nucleotide sequence ID" value="XM_004366033.1"/>
</dbReference>
<dbReference type="SUPFAM" id="SSF48403">
    <property type="entry name" value="Ankyrin repeat"/>
    <property type="match status" value="2"/>
</dbReference>
<evidence type="ECO:0000313" key="4">
    <source>
        <dbReference type="Proteomes" id="UP000007797"/>
    </source>
</evidence>